<feature type="region of interest" description="Disordered" evidence="1">
    <location>
        <begin position="22"/>
        <end position="53"/>
    </location>
</feature>
<proteinExistence type="evidence at transcript level"/>
<organism evidence="2">
    <name type="scientific">Medicago truncatula</name>
    <name type="common">Barrel medic</name>
    <name type="synonym">Medicago tribuloides</name>
    <dbReference type="NCBI Taxonomy" id="3880"/>
    <lineage>
        <taxon>Eukaryota</taxon>
        <taxon>Viridiplantae</taxon>
        <taxon>Streptophyta</taxon>
        <taxon>Embryophyta</taxon>
        <taxon>Tracheophyta</taxon>
        <taxon>Spermatophyta</taxon>
        <taxon>Magnoliopsida</taxon>
        <taxon>eudicotyledons</taxon>
        <taxon>Gunneridae</taxon>
        <taxon>Pentapetalae</taxon>
        <taxon>rosids</taxon>
        <taxon>fabids</taxon>
        <taxon>Fabales</taxon>
        <taxon>Fabaceae</taxon>
        <taxon>Papilionoideae</taxon>
        <taxon>50 kb inversion clade</taxon>
        <taxon>NPAAA clade</taxon>
        <taxon>Hologalegina</taxon>
        <taxon>IRL clade</taxon>
        <taxon>Trifolieae</taxon>
        <taxon>Medicago</taxon>
    </lineage>
</organism>
<evidence type="ECO:0000256" key="1">
    <source>
        <dbReference type="SAM" id="MobiDB-lite"/>
    </source>
</evidence>
<sequence length="53" mass="5673">MEIGIGRGKEIVGIEMVGGEMGGRQGKEVRKGERGLSNGIGKKRRSHDVFAFG</sequence>
<dbReference type="AlphaFoldDB" id="B7FFR5"/>
<evidence type="ECO:0000313" key="2">
    <source>
        <dbReference type="EMBL" id="ACJ83499.1"/>
    </source>
</evidence>
<name>B7FFR5_MEDTR</name>
<feature type="compositionally biased region" description="Basic and acidic residues" evidence="1">
    <location>
        <begin position="25"/>
        <end position="34"/>
    </location>
</feature>
<accession>B7FFR5</accession>
<reference evidence="2" key="1">
    <citation type="submission" date="2008-12" db="EMBL/GenBank/DDBJ databases">
        <title>Medicago truncatula full length cdna cloning project.</title>
        <authorList>
            <person name="Moskal W."/>
            <person name="Chan A."/>
            <person name="Cheung F."/>
            <person name="Xiao Y."/>
            <person name="Town C.D."/>
        </authorList>
    </citation>
    <scope>NUCLEOTIDE SEQUENCE</scope>
</reference>
<dbReference type="EMBL" id="BT050830">
    <property type="protein sequence ID" value="ACJ83499.1"/>
    <property type="molecule type" value="mRNA"/>
</dbReference>
<protein>
    <submittedName>
        <fullName evidence="2">Uncharacterized protein</fullName>
    </submittedName>
</protein>